<dbReference type="CDD" id="cd01949">
    <property type="entry name" value="GGDEF"/>
    <property type="match status" value="1"/>
</dbReference>
<dbReference type="PROSITE" id="PS50887">
    <property type="entry name" value="GGDEF"/>
    <property type="match status" value="1"/>
</dbReference>
<name>A0A4R3YJB4_9PROT</name>
<dbReference type="Pfam" id="PF00072">
    <property type="entry name" value="Response_reg"/>
    <property type="match status" value="1"/>
</dbReference>
<dbReference type="InterPro" id="IPR001789">
    <property type="entry name" value="Sig_transdc_resp-reg_receiver"/>
</dbReference>
<dbReference type="Gene3D" id="3.30.70.270">
    <property type="match status" value="1"/>
</dbReference>
<evidence type="ECO:0000313" key="6">
    <source>
        <dbReference type="EMBL" id="TCV90803.1"/>
    </source>
</evidence>
<dbReference type="Gene3D" id="3.40.50.2300">
    <property type="match status" value="1"/>
</dbReference>
<dbReference type="GO" id="GO:1902201">
    <property type="term" value="P:negative regulation of bacterial-type flagellum-dependent cell motility"/>
    <property type="evidence" value="ECO:0007669"/>
    <property type="project" value="TreeGrafter"/>
</dbReference>
<comment type="catalytic activity">
    <reaction evidence="2">
        <text>2 GTP = 3',3'-c-di-GMP + 2 diphosphate</text>
        <dbReference type="Rhea" id="RHEA:24898"/>
        <dbReference type="ChEBI" id="CHEBI:33019"/>
        <dbReference type="ChEBI" id="CHEBI:37565"/>
        <dbReference type="ChEBI" id="CHEBI:58805"/>
        <dbReference type="EC" id="2.7.7.65"/>
    </reaction>
</comment>
<keyword evidence="3" id="KW-0597">Phosphoprotein</keyword>
<feature type="domain" description="Response regulatory" evidence="4">
    <location>
        <begin position="2"/>
        <end position="127"/>
    </location>
</feature>
<dbReference type="InterPro" id="IPR029787">
    <property type="entry name" value="Nucleotide_cyclase"/>
</dbReference>
<dbReference type="SMART" id="SM00267">
    <property type="entry name" value="GGDEF"/>
    <property type="match status" value="1"/>
</dbReference>
<dbReference type="Proteomes" id="UP000295367">
    <property type="component" value="Unassembled WGS sequence"/>
</dbReference>
<proteinExistence type="predicted"/>
<dbReference type="GO" id="GO:0000160">
    <property type="term" value="P:phosphorelay signal transduction system"/>
    <property type="evidence" value="ECO:0007669"/>
    <property type="project" value="InterPro"/>
</dbReference>
<dbReference type="PANTHER" id="PTHR45138">
    <property type="entry name" value="REGULATORY COMPONENTS OF SENSORY TRANSDUCTION SYSTEM"/>
    <property type="match status" value="1"/>
</dbReference>
<evidence type="ECO:0000259" key="5">
    <source>
        <dbReference type="PROSITE" id="PS50887"/>
    </source>
</evidence>
<sequence>MKILIVDDSEIARHSLEMLLHAIGYTDVLSCSSAHDALNLLGVFDKIVSENSPVDLVLMDVMMPEMNGIDAISHIRAVHQLKDIPIIMVSISGEVSFLERAFAAGATDFISKPINAIELSARVRAAFRLKMEMDIRKEREQQLEVLNRTLEVMCNIDNLTGIANRRCFDETLVNEWEDALRSRQPLSMLLIDIDVFKEFNDTYGHVEGDACLQQVAKALRDCVDAPGACTARFGGEEFVILLPSADQISAEKLAASIHAKIAHLQILHSVSKVENFVTVSIGVVSVVPESSAKSLDMLKAADNALYAAKQQGRNRTVIGLPILAMH</sequence>
<evidence type="ECO:0000259" key="4">
    <source>
        <dbReference type="PROSITE" id="PS50110"/>
    </source>
</evidence>
<dbReference type="EMBL" id="SMCO01000001">
    <property type="protein sequence ID" value="TCV90803.1"/>
    <property type="molecule type" value="Genomic_DNA"/>
</dbReference>
<dbReference type="PANTHER" id="PTHR45138:SF9">
    <property type="entry name" value="DIGUANYLATE CYCLASE DGCM-RELATED"/>
    <property type="match status" value="1"/>
</dbReference>
<dbReference type="NCBIfam" id="TIGR00254">
    <property type="entry name" value="GGDEF"/>
    <property type="match status" value="1"/>
</dbReference>
<dbReference type="GO" id="GO:0005886">
    <property type="term" value="C:plasma membrane"/>
    <property type="evidence" value="ECO:0007669"/>
    <property type="project" value="TreeGrafter"/>
</dbReference>
<dbReference type="AlphaFoldDB" id="A0A4R3YJB4"/>
<dbReference type="SUPFAM" id="SSF52172">
    <property type="entry name" value="CheY-like"/>
    <property type="match status" value="1"/>
</dbReference>
<accession>A0A4R3YJB4</accession>
<dbReference type="OrthoDB" id="9813903at2"/>
<dbReference type="InterPro" id="IPR011006">
    <property type="entry name" value="CheY-like_superfamily"/>
</dbReference>
<dbReference type="FunFam" id="3.30.70.270:FF:000001">
    <property type="entry name" value="Diguanylate cyclase domain protein"/>
    <property type="match status" value="1"/>
</dbReference>
<dbReference type="SUPFAM" id="SSF55073">
    <property type="entry name" value="Nucleotide cyclase"/>
    <property type="match status" value="1"/>
</dbReference>
<dbReference type="SMART" id="SM00448">
    <property type="entry name" value="REC"/>
    <property type="match status" value="1"/>
</dbReference>
<protein>
    <recommendedName>
        <fullName evidence="1">diguanylate cyclase</fullName>
        <ecNumber evidence="1">2.7.7.65</ecNumber>
    </recommendedName>
</protein>
<feature type="domain" description="GGDEF" evidence="5">
    <location>
        <begin position="184"/>
        <end position="321"/>
    </location>
</feature>
<dbReference type="PROSITE" id="PS50110">
    <property type="entry name" value="RESPONSE_REGULATORY"/>
    <property type="match status" value="1"/>
</dbReference>
<reference evidence="6 7" key="1">
    <citation type="submission" date="2019-03" db="EMBL/GenBank/DDBJ databases">
        <title>Genomic Encyclopedia of Type Strains, Phase IV (KMG-IV): sequencing the most valuable type-strain genomes for metagenomic binning, comparative biology and taxonomic classification.</title>
        <authorList>
            <person name="Goeker M."/>
        </authorList>
    </citation>
    <scope>NUCLEOTIDE SEQUENCE [LARGE SCALE GENOMIC DNA]</scope>
    <source>
        <strain evidence="6 7">DSM 100309</strain>
    </source>
</reference>
<dbReference type="Pfam" id="PF00990">
    <property type="entry name" value="GGDEF"/>
    <property type="match status" value="1"/>
</dbReference>
<dbReference type="InterPro" id="IPR000160">
    <property type="entry name" value="GGDEF_dom"/>
</dbReference>
<dbReference type="GO" id="GO:0052621">
    <property type="term" value="F:diguanylate cyclase activity"/>
    <property type="evidence" value="ECO:0007669"/>
    <property type="project" value="UniProtKB-EC"/>
</dbReference>
<organism evidence="6 7">
    <name type="scientific">Sulfurirhabdus autotrophica</name>
    <dbReference type="NCBI Taxonomy" id="1706046"/>
    <lineage>
        <taxon>Bacteria</taxon>
        <taxon>Pseudomonadati</taxon>
        <taxon>Pseudomonadota</taxon>
        <taxon>Betaproteobacteria</taxon>
        <taxon>Nitrosomonadales</taxon>
        <taxon>Sulfuricellaceae</taxon>
        <taxon>Sulfurirhabdus</taxon>
    </lineage>
</organism>
<feature type="modified residue" description="4-aspartylphosphate" evidence="3">
    <location>
        <position position="60"/>
    </location>
</feature>
<dbReference type="InterPro" id="IPR043128">
    <property type="entry name" value="Rev_trsase/Diguanyl_cyclase"/>
</dbReference>
<comment type="caution">
    <text evidence="6">The sequence shown here is derived from an EMBL/GenBank/DDBJ whole genome shotgun (WGS) entry which is preliminary data.</text>
</comment>
<dbReference type="EC" id="2.7.7.65" evidence="1"/>
<gene>
    <name evidence="6" type="ORF">EDC63_101777</name>
</gene>
<dbReference type="RefSeq" id="WP_124947311.1">
    <property type="nucleotide sequence ID" value="NZ_BHVT01000073.1"/>
</dbReference>
<evidence type="ECO:0000313" key="7">
    <source>
        <dbReference type="Proteomes" id="UP000295367"/>
    </source>
</evidence>
<evidence type="ECO:0000256" key="2">
    <source>
        <dbReference type="ARBA" id="ARBA00034247"/>
    </source>
</evidence>
<evidence type="ECO:0000256" key="1">
    <source>
        <dbReference type="ARBA" id="ARBA00012528"/>
    </source>
</evidence>
<dbReference type="InterPro" id="IPR050469">
    <property type="entry name" value="Diguanylate_Cyclase"/>
</dbReference>
<dbReference type="GO" id="GO:0043709">
    <property type="term" value="P:cell adhesion involved in single-species biofilm formation"/>
    <property type="evidence" value="ECO:0007669"/>
    <property type="project" value="TreeGrafter"/>
</dbReference>
<keyword evidence="7" id="KW-1185">Reference proteome</keyword>
<evidence type="ECO:0000256" key="3">
    <source>
        <dbReference type="PROSITE-ProRule" id="PRU00169"/>
    </source>
</evidence>